<name>A0A6J7DFZ5_9ZZZZ</name>
<accession>A0A6J7DFZ5</accession>
<dbReference type="InterPro" id="IPR018561">
    <property type="entry name" value="AosR"/>
</dbReference>
<gene>
    <name evidence="1" type="ORF">UFOPK3376_00763</name>
</gene>
<evidence type="ECO:0000313" key="1">
    <source>
        <dbReference type="EMBL" id="CAB4869942.1"/>
    </source>
</evidence>
<reference evidence="1" key="1">
    <citation type="submission" date="2020-05" db="EMBL/GenBank/DDBJ databases">
        <authorList>
            <person name="Chiriac C."/>
            <person name="Salcher M."/>
            <person name="Ghai R."/>
            <person name="Kavagutti S V."/>
        </authorList>
    </citation>
    <scope>NUCLEOTIDE SEQUENCE</scope>
</reference>
<dbReference type="Pfam" id="PF09438">
    <property type="entry name" value="DUF2017"/>
    <property type="match status" value="1"/>
</dbReference>
<protein>
    <submittedName>
        <fullName evidence="1">Unannotated protein</fullName>
    </submittedName>
</protein>
<proteinExistence type="predicted"/>
<dbReference type="EMBL" id="CAFBLP010000013">
    <property type="protein sequence ID" value="CAB4869942.1"/>
    <property type="molecule type" value="Genomic_DNA"/>
</dbReference>
<sequence length="176" mass="19701">MARKPKPTVERYGGGYRINLQFEERDLIARLMGEMRSLLLGSTDDDRVRRLFPTAYHQEGDRAMDDEYQRLMREDLVTSRLKGLDLVEGCLGTVGAASAQLSDAQMLAFVQALNGVRLVLGTVLDVDEDHDLDDITDDHPLVGEYHLYAFLSWVLDWCMQALQAQAGQGRSGQALA</sequence>
<dbReference type="AlphaFoldDB" id="A0A6J7DFZ5"/>
<organism evidence="1">
    <name type="scientific">freshwater metagenome</name>
    <dbReference type="NCBI Taxonomy" id="449393"/>
    <lineage>
        <taxon>unclassified sequences</taxon>
        <taxon>metagenomes</taxon>
        <taxon>ecological metagenomes</taxon>
    </lineage>
</organism>